<dbReference type="PANTHER" id="PTHR40942:SF2">
    <property type="entry name" value="CYTOCHROME-RELATED"/>
    <property type="match status" value="1"/>
</dbReference>
<evidence type="ECO:0000256" key="6">
    <source>
        <dbReference type="PROSITE-ProRule" id="PRU00433"/>
    </source>
</evidence>
<evidence type="ECO:0000313" key="10">
    <source>
        <dbReference type="Proteomes" id="UP001143362"/>
    </source>
</evidence>
<dbReference type="PRINTS" id="PR00607">
    <property type="entry name" value="CYTCHROMECIE"/>
</dbReference>
<keyword evidence="4" id="KW-0249">Electron transport</keyword>
<protein>
    <submittedName>
        <fullName evidence="9">Cytochrome c5 family protein</fullName>
    </submittedName>
</protein>
<dbReference type="Proteomes" id="UP001143362">
    <property type="component" value="Unassembled WGS sequence"/>
</dbReference>
<evidence type="ECO:0000313" key="9">
    <source>
        <dbReference type="EMBL" id="MCX2979928.1"/>
    </source>
</evidence>
<dbReference type="InterPro" id="IPR009056">
    <property type="entry name" value="Cyt_c-like_dom"/>
</dbReference>
<evidence type="ECO:0000256" key="7">
    <source>
        <dbReference type="SAM" id="SignalP"/>
    </source>
</evidence>
<dbReference type="InterPro" id="IPR002323">
    <property type="entry name" value="Cyt_CIE"/>
</dbReference>
<dbReference type="PANTHER" id="PTHR40942">
    <property type="match status" value="1"/>
</dbReference>
<comment type="caution">
    <text evidence="9">The sequence shown here is derived from an EMBL/GenBank/DDBJ whole genome shotgun (WGS) entry which is preliminary data.</text>
</comment>
<evidence type="ECO:0000256" key="3">
    <source>
        <dbReference type="ARBA" id="ARBA00022723"/>
    </source>
</evidence>
<keyword evidence="7" id="KW-0732">Signal</keyword>
<gene>
    <name evidence="9" type="ORF">EYC98_03515</name>
</gene>
<evidence type="ECO:0000256" key="2">
    <source>
        <dbReference type="ARBA" id="ARBA00022617"/>
    </source>
</evidence>
<dbReference type="EMBL" id="SHNN01000001">
    <property type="protein sequence ID" value="MCX2979928.1"/>
    <property type="molecule type" value="Genomic_DNA"/>
</dbReference>
<keyword evidence="1" id="KW-0813">Transport</keyword>
<evidence type="ECO:0000256" key="1">
    <source>
        <dbReference type="ARBA" id="ARBA00022448"/>
    </source>
</evidence>
<dbReference type="PROSITE" id="PS51007">
    <property type="entry name" value="CYTC"/>
    <property type="match status" value="1"/>
</dbReference>
<evidence type="ECO:0000256" key="5">
    <source>
        <dbReference type="ARBA" id="ARBA00023004"/>
    </source>
</evidence>
<proteinExistence type="predicted"/>
<keyword evidence="3 6" id="KW-0479">Metal-binding</keyword>
<dbReference type="RefSeq" id="WP_279243913.1">
    <property type="nucleotide sequence ID" value="NZ_SHNN01000001.1"/>
</dbReference>
<feature type="signal peptide" evidence="7">
    <location>
        <begin position="1"/>
        <end position="20"/>
    </location>
</feature>
<keyword evidence="10" id="KW-1185">Reference proteome</keyword>
<feature type="domain" description="Cytochrome c" evidence="8">
    <location>
        <begin position="18"/>
        <end position="98"/>
    </location>
</feature>
<evidence type="ECO:0000256" key="4">
    <source>
        <dbReference type="ARBA" id="ARBA00022982"/>
    </source>
</evidence>
<feature type="chain" id="PRO_5045607814" evidence="7">
    <location>
        <begin position="21"/>
        <end position="98"/>
    </location>
</feature>
<dbReference type="InterPro" id="IPR036909">
    <property type="entry name" value="Cyt_c-like_dom_sf"/>
</dbReference>
<sequence>MHKLILGLALSLAFTGAAVADEITAIYDKSCKICHQAGVAGAPKTGDAAQWAPRLEKGMDALVMSVQNGMGVMTAKGMCFDCSADDYKALIKYMAEAK</sequence>
<dbReference type="SUPFAM" id="SSF46626">
    <property type="entry name" value="Cytochrome c"/>
    <property type="match status" value="1"/>
</dbReference>
<evidence type="ECO:0000259" key="8">
    <source>
        <dbReference type="PROSITE" id="PS51007"/>
    </source>
</evidence>
<organism evidence="9 10">
    <name type="scientific">Candidatus Litorirhabdus singularis</name>
    <dbReference type="NCBI Taxonomy" id="2518993"/>
    <lineage>
        <taxon>Bacteria</taxon>
        <taxon>Pseudomonadati</taxon>
        <taxon>Pseudomonadota</taxon>
        <taxon>Gammaproteobacteria</taxon>
        <taxon>Cellvibrionales</taxon>
        <taxon>Halieaceae</taxon>
        <taxon>Candidatus Litorirhabdus</taxon>
    </lineage>
</organism>
<dbReference type="Pfam" id="PF13442">
    <property type="entry name" value="Cytochrome_CBB3"/>
    <property type="match status" value="1"/>
</dbReference>
<accession>A0ABT3TCA6</accession>
<keyword evidence="2 6" id="KW-0349">Heme</keyword>
<reference evidence="9" key="1">
    <citation type="submission" date="2019-02" db="EMBL/GenBank/DDBJ databases">
        <authorList>
            <person name="Li S.-H."/>
        </authorList>
    </citation>
    <scope>NUCLEOTIDE SEQUENCE</scope>
    <source>
        <strain evidence="9">IMCC14734</strain>
    </source>
</reference>
<name>A0ABT3TCA6_9GAMM</name>
<dbReference type="Gene3D" id="1.10.760.10">
    <property type="entry name" value="Cytochrome c-like domain"/>
    <property type="match status" value="1"/>
</dbReference>
<keyword evidence="5 6" id="KW-0408">Iron</keyword>